<dbReference type="EMBL" id="BAABRV010000005">
    <property type="protein sequence ID" value="GAA5533896.1"/>
    <property type="molecule type" value="Genomic_DNA"/>
</dbReference>
<dbReference type="Proteomes" id="UP001404956">
    <property type="component" value="Unassembled WGS sequence"/>
</dbReference>
<gene>
    <name evidence="2" type="ORF">Dalu01_02304</name>
</gene>
<dbReference type="RefSeq" id="WP_345454726.1">
    <property type="nucleotide sequence ID" value="NZ_BAABRV010000005.1"/>
</dbReference>
<evidence type="ECO:0000256" key="1">
    <source>
        <dbReference type="SAM" id="MobiDB-lite"/>
    </source>
</evidence>
<feature type="compositionally biased region" description="Basic residues" evidence="1">
    <location>
        <begin position="53"/>
        <end position="62"/>
    </location>
</feature>
<feature type="compositionally biased region" description="Basic and acidic residues" evidence="1">
    <location>
        <begin position="43"/>
        <end position="52"/>
    </location>
</feature>
<name>A0ABP9XEV2_9DEIO</name>
<accession>A0ABP9XEV2</accession>
<comment type="caution">
    <text evidence="2">The sequence shown here is derived from an EMBL/GenBank/DDBJ whole genome shotgun (WGS) entry which is preliminary data.</text>
</comment>
<evidence type="ECO:0000313" key="3">
    <source>
        <dbReference type="Proteomes" id="UP001404956"/>
    </source>
</evidence>
<sequence length="90" mass="9922">MTRSRPSRPPLPDPREVQSAYLPDVPLEHLALAALGKPEAKTPGEVVRLNDHIRRKGNARTARHSEAQGRCEAHLTPEDVTAKGTEWLGL</sequence>
<keyword evidence="3" id="KW-1185">Reference proteome</keyword>
<feature type="region of interest" description="Disordered" evidence="1">
    <location>
        <begin position="43"/>
        <end position="70"/>
    </location>
</feature>
<protein>
    <submittedName>
        <fullName evidence="2">Uncharacterized protein</fullName>
    </submittedName>
</protein>
<reference evidence="2 3" key="1">
    <citation type="submission" date="2024-02" db="EMBL/GenBank/DDBJ databases">
        <title>Deinococcus aluminii NBRC 112889.</title>
        <authorList>
            <person name="Ichikawa N."/>
            <person name="Katano-Makiyama Y."/>
            <person name="Hidaka K."/>
        </authorList>
    </citation>
    <scope>NUCLEOTIDE SEQUENCE [LARGE SCALE GENOMIC DNA]</scope>
    <source>
        <strain evidence="2 3">NBRC 112889</strain>
    </source>
</reference>
<evidence type="ECO:0000313" key="2">
    <source>
        <dbReference type="EMBL" id="GAA5533896.1"/>
    </source>
</evidence>
<organism evidence="2 3">
    <name type="scientific">Deinococcus aluminii</name>
    <dbReference type="NCBI Taxonomy" id="1656885"/>
    <lineage>
        <taxon>Bacteria</taxon>
        <taxon>Thermotogati</taxon>
        <taxon>Deinococcota</taxon>
        <taxon>Deinococci</taxon>
        <taxon>Deinococcales</taxon>
        <taxon>Deinococcaceae</taxon>
        <taxon>Deinococcus</taxon>
    </lineage>
</organism>
<proteinExistence type="predicted"/>